<evidence type="ECO:0000313" key="7">
    <source>
        <dbReference type="EMBL" id="VYU20783.1"/>
    </source>
</evidence>
<dbReference type="InterPro" id="IPR013320">
    <property type="entry name" value="ConA-like_dom_sf"/>
</dbReference>
<protein>
    <submittedName>
        <fullName evidence="7">Laminin G domain protein</fullName>
    </submittedName>
</protein>
<proteinExistence type="predicted"/>
<reference evidence="7" key="1">
    <citation type="submission" date="2019-11" db="EMBL/GenBank/DDBJ databases">
        <authorList>
            <person name="Feng L."/>
        </authorList>
    </citation>
    <scope>NUCLEOTIDE SEQUENCE</scope>
    <source>
        <strain evidence="7">PclaraLFYP37</strain>
    </source>
</reference>
<feature type="chain" id="PRO_5027018430" evidence="4">
    <location>
        <begin position="28"/>
        <end position="3334"/>
    </location>
</feature>
<keyword evidence="1 4" id="KW-0732">Signal</keyword>
<evidence type="ECO:0000256" key="1">
    <source>
        <dbReference type="ARBA" id="ARBA00022729"/>
    </source>
</evidence>
<dbReference type="GO" id="GO:0004553">
    <property type="term" value="F:hydrolase activity, hydrolyzing O-glycosyl compounds"/>
    <property type="evidence" value="ECO:0007669"/>
    <property type="project" value="UniProtKB-ARBA"/>
</dbReference>
<dbReference type="GO" id="GO:0005975">
    <property type="term" value="P:carbohydrate metabolic process"/>
    <property type="evidence" value="ECO:0007669"/>
    <property type="project" value="UniProtKB-ARBA"/>
</dbReference>
<dbReference type="CDD" id="cd00110">
    <property type="entry name" value="LamG"/>
    <property type="match status" value="1"/>
</dbReference>
<evidence type="ECO:0000256" key="2">
    <source>
        <dbReference type="ARBA" id="ARBA00023157"/>
    </source>
</evidence>
<gene>
    <name evidence="7" type="ORF">PCLFYP37_02194</name>
</gene>
<accession>A0A6N3D596</accession>
<feature type="signal peptide" evidence="4">
    <location>
        <begin position="1"/>
        <end position="27"/>
    </location>
</feature>
<dbReference type="InterPro" id="IPR026444">
    <property type="entry name" value="Secre_tail"/>
</dbReference>
<name>A0A6N3D596_9BACT</name>
<dbReference type="Gene3D" id="2.60.120.200">
    <property type="match status" value="3"/>
</dbReference>
<feature type="domain" description="Laminin G" evidence="5">
    <location>
        <begin position="2429"/>
        <end position="2567"/>
    </location>
</feature>
<evidence type="ECO:0000259" key="6">
    <source>
        <dbReference type="SMART" id="SM00560"/>
    </source>
</evidence>
<feature type="region of interest" description="Disordered" evidence="3">
    <location>
        <begin position="120"/>
        <end position="148"/>
    </location>
</feature>
<dbReference type="Pfam" id="PF13385">
    <property type="entry name" value="Laminin_G_3"/>
    <property type="match status" value="3"/>
</dbReference>
<evidence type="ECO:0000256" key="3">
    <source>
        <dbReference type="SAM" id="MobiDB-lite"/>
    </source>
</evidence>
<dbReference type="InterPro" id="IPR013783">
    <property type="entry name" value="Ig-like_fold"/>
</dbReference>
<feature type="domain" description="LamG-like jellyroll fold" evidence="6">
    <location>
        <begin position="2429"/>
        <end position="2570"/>
    </location>
</feature>
<keyword evidence="2" id="KW-1015">Disulfide bond</keyword>
<dbReference type="SMART" id="SM00560">
    <property type="entry name" value="LamGL"/>
    <property type="match status" value="1"/>
</dbReference>
<evidence type="ECO:0000256" key="4">
    <source>
        <dbReference type="SAM" id="SignalP"/>
    </source>
</evidence>
<sequence>MRQQHVKKWRWLYALCLFLGAAIPLQAYDMSAGDISSSFDKSTGAFVITIPVYDDDGKDEGLRYSGNSKIRIKVGNGSYKTIVHLYSFPGYGDPQGDASWYWVKAWRSSEANDYIDQVTIAGNGSHSNNTEREVPDGRPWADENWTNVNSDKSGSKTYATLRFYLKEEALSQKCEFDIYLEVDKNNASDYNITATKTKTEAYEFKVPDVSDKTVPGSKEGHVQVKASGASSGVGSLQYTCNLGSPTANNLFNIKLDSIEQKGEMKAVYSFKRFKKADYTVSKKTDFIVPKYNNVNTFTATQDKNGATLLKWTIAGKEDGTMLDGGTGGFIIEKRIEGSDETKKFTFEKDSTFLDKETIHNPNQIVTYEIWRELPAKWGKYLSKKASINKTQEHSKVDSFATARLMEARQVELKWYWDYNPEGNDVVLEDKAKFVLTPKMSVDGDIFTEEEEIIFDCKDYLSARQVTIGGKKLIECVDTVLIPQSCVLYNWTIRMNPGEDHDHGGMYKEQSPVAVENYLKARRDTLDAAGELIWDTIPGGLNDSEVASLEYFKSSKGYFGDRVELDWKVGKGSGSLDVFSVQRREYAGKENTEDFVQIGTVEAISGVVNYSYTDTKAVPGKVYEYMIEGSKECANEEVKTHDYSYGFCTATGNIFGRITFESGQGVPNVEVSLETTADISGKSYRMTGEYYLEVNDSTFLKNKKENDGDKDFIVRSDSLAFQLFAKLDDAALAEKQTLLEKPGMYELYVRNDSLHFKVGSLELKSDSLISQLTKSFDFMQITAVSSPDSLQLYVNNVKVASCPQTEFLPEFGGHSYFAMGRGMKGYIDEVRVWSKSLTQEEIAKTYDRYLSGDEEGLWAYWNFNHSTGKEFYDFAHKETRYYGHDGRIRKNGENTVYIEDAEMSGLPEHTPSRNQLNYKDYTDEEGSYYISGVPYTGNSTLYTVRPVLGSHKFSPTQTPVTLSGTSVNHKTEFVDESSFPVKGTVTYEGSTIPVEGVQFYIDGVVCSDSKGNIITTDAQGEFSISVPVGLHEVKAVLANHMFKNGGRIVDDYGKDINYQDDRYSTVKLTDQTTVRMIGRVAGGVVQEAFKVGHSLSKNNLAEGVSIQLTYENSAYYLNKDNDNDQTKTHFLPGKWRDEGRQAYTNKVFFKGESNVMTIYPNTETGEFVADLLPIDYAVKVNVPGYDNVSGNNSKLSLSNAFIVQDELNQYTDSILVNNKYEKRDYSDTVRYNHKQLFIARVKPVVNVEQVSGKTSLGYFGDEKAPALVWSEEGTKTQEVELYKEDETTGDVAYTLGLPMFTQGNTYKFKASVYEEYHYYDESGNVMEDVMTDKVPSQDAVVSFQSTMSGSNDFVSVEADSTGVAYWNFKGAKVDLTSASANLNVKATVGNSDNATSISWVSPFDKDNLFITRGTVSKGNDFVTAGPDKLLAVLRDPPGSNSYSYLEKGTTFTETSSFTGTTTIDGEETLVTDVGYDLITFTGVGVGTINQLEQSSGTEVSLTHTTEWEDSETKSSTTTINTTFTTSDSEDYVGAMGDVFLGYSTNLSYGTADAITLVSADQTGVDKKYTDVYEVAGEGEYRLVKTTSFNTGTSFATLFAYPQAHIENRLLPEMETLRNSFLRQQNEMTEAGFQAEANATNQPIYVSLLPVSDPNYAKSNSDEVFKEHDDYYTNEGKSLFNGPSYKIYFPAEQVQRTDTIHALNQSMDAWIARLRDNERAKVEAIENGKLIQNFSMQAGATVEYSKGYSNVENTSETFSFVVGGGFATDVEFNAMGSGFKIEFNESVSRTEGNTTENEEEAAVNVGFVLADSGNDYLSVDVYDEGGGKNADVGTGDIDSKDLNLSTFIFRTRAGATSCPYEDEEVTKYYEKGTVISEKTLQVEVPEIAVENAFIENVPSGEPAYVTLYLRNNSAVNEDAWFNLIVDDQANQSGAGLKMDGGAIGNGRTILVPAGETLTKVLEVTKGPGLNYDNLQLVLASQCQGDPTANFPAIADTVTFTVHFTPSCSDVKIKTPANNWTYNTELPVVDVNGVKKHYMNVDITDFNVNYDNFKSIKLLYKPSSDSEENWVTLMNYFSDEKYYEEAIKQGLNAEMIQAEDKGTIRYKWFLDDMPDQPYDLCAVSVCNINNVDVENFSEIHSGVKDMYIPRLFGTPQPANGILTINDDAKITFNEAIAAGYLTDNNFKVTGVKNGTETSHSVAVETDGNDKFESELKRSFRGKDITLEAWIQLPVDQDATFFRHGEGEDSLAFGITSDRNLKAVVNGNVYISDKVVSTEDEINNYLDNWHHVALVLDQQEDGESAGRMVMYYDFKARMERSDIPAYTGASNYTLAEKLKGRIHNVRVWTEARTAGQIQSQSNVLLSGNEQNLLSYYPMDEAEGTTLKDKARGLNLGMSGGTWILPEGKSLQLNGVNTYLKLSSGSSVVIDKQTDYTIELWFKGDHTNKNATLLANGRADGNDWGGSENLFFLGFKDSKLAFCSNGQVPLEAKGNYLDDNWHHVAVSANRMTGRVQLYVDGELNTYADVTDYGQIASGYIYAGVTPVIVNATTNTYEHHFKGSLDDLRIWNLYKDEKSVNEGMRMKADSTAIGLLAYYPFEAHGVTEQNIPVVRFSLKDMKKQPATSSPVPDAIAVIGDVEVASVDNPEDRGMVEEVMMNSAIAPVKDNGGVTDLLFDFVVNNDALIVTLKEDPAKVEKTTVTFSVSGVRDLNGNRIASPITWTAYIDRNQLKWGEDEISLEKGVDEPLSFTMEVVNKGGNTEDYTISNYPSWIDVEPASGTLTATQSRKVTFTVDESVNIGTYNEVFYLTNSEGVSEPLNVTLKVNGKKPDWSVNPADYKFNMNVYGQLKLNGKFSNDTEDLLAAFENDVCVGVATNEYIKVNDMYYALLTVYSNSGSHENLEFKMWDASTGQTYVASPEKEIAFRANTIVGSPKSPVVFSNLDLVQLDVALENGWTWTSFNVSNDKMADISEILRNNEWASGDEVKREDGGVSTYGTETGWVGSLRSFDNEGMFMVRSSYEQTLSVIGKPVNTADNILTVRSVNDKGVAVWNYIPYLAQKNLTLNEALAGYEAEEGDVVKSQSGFAMYNGNLGWIGSLTYMQPGRGYMLQRIGTTTATLQYPSDNAQGGRANVKTRSMGNEPEMVDYGVANTNYARTMSMVATVEGIEVNEGDVLKAYANGELRGESPVICRGESDEPLFFLSVAGEQAESFDVVVERKGEVVASAAGAGNFKADDVKGSYDNPIVISFVDRNSQAVYPSPFYNELFIRKQVDPKAKVIVTINDTKGTTVAIFRDCNRDGQVDIHWTDALNMAPGVYMVNINVNGNDDVYKVIKIKR</sequence>
<dbReference type="Gene3D" id="2.60.40.10">
    <property type="entry name" value="Immunoglobulins"/>
    <property type="match status" value="1"/>
</dbReference>
<evidence type="ECO:0000259" key="5">
    <source>
        <dbReference type="SMART" id="SM00282"/>
    </source>
</evidence>
<dbReference type="InterPro" id="IPR006558">
    <property type="entry name" value="LamG-like"/>
</dbReference>
<dbReference type="InterPro" id="IPR001791">
    <property type="entry name" value="Laminin_G"/>
</dbReference>
<dbReference type="RefSeq" id="WP_412442647.1">
    <property type="nucleotide sequence ID" value="NZ_CACRUT010000015.1"/>
</dbReference>
<dbReference type="NCBIfam" id="TIGR04183">
    <property type="entry name" value="Por_Secre_tail"/>
    <property type="match status" value="1"/>
</dbReference>
<feature type="compositionally biased region" description="Basic and acidic residues" evidence="3">
    <location>
        <begin position="129"/>
        <end position="141"/>
    </location>
</feature>
<dbReference type="EMBL" id="CACRUT010000015">
    <property type="protein sequence ID" value="VYU20783.1"/>
    <property type="molecule type" value="Genomic_DNA"/>
</dbReference>
<dbReference type="SUPFAM" id="SSF49899">
    <property type="entry name" value="Concanavalin A-like lectins/glucanases"/>
    <property type="match status" value="3"/>
</dbReference>
<dbReference type="SMART" id="SM00282">
    <property type="entry name" value="LamG"/>
    <property type="match status" value="1"/>
</dbReference>
<organism evidence="7">
    <name type="scientific">Paraprevotella clara</name>
    <dbReference type="NCBI Taxonomy" id="454154"/>
    <lineage>
        <taxon>Bacteria</taxon>
        <taxon>Pseudomonadati</taxon>
        <taxon>Bacteroidota</taxon>
        <taxon>Bacteroidia</taxon>
        <taxon>Bacteroidales</taxon>
        <taxon>Prevotellaceae</taxon>
        <taxon>Paraprevotella</taxon>
    </lineage>
</organism>